<dbReference type="PANTHER" id="PTHR21535">
    <property type="entry name" value="MAGNESIUM AND COBALT TRANSPORT PROTEIN/MITOCHONDRIAL IMPORT INNER MEMBRANE TRANSLOCASE SUBUNIT TIM8"/>
    <property type="match status" value="1"/>
</dbReference>
<dbReference type="InterPro" id="IPR002523">
    <property type="entry name" value="MgTranspt_CorA/ZnTranspt_ZntB"/>
</dbReference>
<evidence type="ECO:0000313" key="4">
    <source>
        <dbReference type="Proteomes" id="UP001050691"/>
    </source>
</evidence>
<reference evidence="3" key="1">
    <citation type="submission" date="2021-10" db="EMBL/GenBank/DDBJ databases">
        <title>De novo Genome Assembly of Clathrus columnatus (Basidiomycota, Fungi) Using Illumina and Nanopore Sequence Data.</title>
        <authorList>
            <person name="Ogiso-Tanaka E."/>
            <person name="Itagaki H."/>
            <person name="Hosoya T."/>
            <person name="Hosaka K."/>
        </authorList>
    </citation>
    <scope>NUCLEOTIDE SEQUENCE</scope>
    <source>
        <strain evidence="3">MO-923</strain>
    </source>
</reference>
<dbReference type="InterPro" id="IPR044089">
    <property type="entry name" value="Alr1-like"/>
</dbReference>
<evidence type="ECO:0000256" key="2">
    <source>
        <dbReference type="SAM" id="Phobius"/>
    </source>
</evidence>
<dbReference type="CDD" id="cd12829">
    <property type="entry name" value="Alr1p-like"/>
    <property type="match status" value="1"/>
</dbReference>
<evidence type="ECO:0000313" key="3">
    <source>
        <dbReference type="EMBL" id="GJJ08799.1"/>
    </source>
</evidence>
<protein>
    <recommendedName>
        <fullName evidence="5">Magnesium transporter</fullName>
    </recommendedName>
</protein>
<feature type="compositionally biased region" description="Low complexity" evidence="1">
    <location>
        <begin position="96"/>
        <end position="106"/>
    </location>
</feature>
<dbReference type="GO" id="GO:0015095">
    <property type="term" value="F:magnesium ion transmembrane transporter activity"/>
    <property type="evidence" value="ECO:0007669"/>
    <property type="project" value="InterPro"/>
</dbReference>
<name>A0AAV5A7S2_9AGAM</name>
<dbReference type="PANTHER" id="PTHR21535:SF90">
    <property type="entry name" value="CORA METAL ION TRANSPORTER"/>
    <property type="match status" value="1"/>
</dbReference>
<proteinExistence type="predicted"/>
<evidence type="ECO:0008006" key="5">
    <source>
        <dbReference type="Google" id="ProtNLM"/>
    </source>
</evidence>
<sequence length="691" mass="76766">MSSALVSAEYSDYLGRHIPPVLEEENDIYRGGPSTAIPIVVDRAESIAATETSSSSSSSSSSGWSGLGLRKGALGAVLELAINRWARATSASSSRSSVSSVSSVNTRSRRRSRRRPSLSTSINTHSEYIIRARIQARGVGRTIPRELVLFLPSALVVNHITKSIPAINKQRVFRSTSLPLVLTRLDAAIKRLAKLRKPARLRSLSPDVSPNVLEYPDNRKGKAREGIETVKVSPPSQSAWWLDVASPTWSDMREIGKLLHLHPLTLEDILHQETREKVEVFPRLGYYFIVFQALESEKTKARTTQLNLNVEVGDNVPLSEGVVNATNIYIVVFREGICTFHFEDISDHTFRVQNRITQLEQTFRMSSDWIAHGLLDSVVDHFFPLLDRIETEVKNLDDLISSISPSTVSSKTNSASTPIHPTNVEDRHHSTSTPEKATVAVSSEISEKKEESSTSSVDSVIKSKRLYANTWSSIQHTFSRLGFVYRRLKKFRTLQPKVEEGSIQRSPLMRMAATRRLVTSLSRLLGTKSEVISQLRKRLETHPLGSAKDISARQAAHLDVGVYFDDIHDHILTLHQALAHNERILSHHHPAYLSQLRLAVKQSQTGTDKAIMALTLISISAGAMQVITGAVSINVGELPGNRRTSAPGQHPAPFNGFLIIVALCTLLTIGIVSLTRYWWLQAKKKYGRKMT</sequence>
<dbReference type="InterPro" id="IPR045861">
    <property type="entry name" value="CorA_cytoplasmic_dom"/>
</dbReference>
<dbReference type="Pfam" id="PF01544">
    <property type="entry name" value="CorA"/>
    <property type="match status" value="1"/>
</dbReference>
<dbReference type="Gene3D" id="3.30.460.20">
    <property type="entry name" value="CorA soluble domain-like"/>
    <property type="match status" value="1"/>
</dbReference>
<dbReference type="GO" id="GO:0010961">
    <property type="term" value="P:intracellular magnesium ion homeostasis"/>
    <property type="evidence" value="ECO:0007669"/>
    <property type="project" value="TreeGrafter"/>
</dbReference>
<keyword evidence="2" id="KW-1133">Transmembrane helix</keyword>
<feature type="region of interest" description="Disordered" evidence="1">
    <location>
        <begin position="406"/>
        <end position="454"/>
    </location>
</feature>
<feature type="compositionally biased region" description="Basic residues" evidence="1">
    <location>
        <begin position="107"/>
        <end position="116"/>
    </location>
</feature>
<dbReference type="GO" id="GO:0016020">
    <property type="term" value="C:membrane"/>
    <property type="evidence" value="ECO:0007669"/>
    <property type="project" value="InterPro"/>
</dbReference>
<keyword evidence="2" id="KW-0812">Transmembrane</keyword>
<dbReference type="AlphaFoldDB" id="A0AAV5A7S2"/>
<dbReference type="Proteomes" id="UP001050691">
    <property type="component" value="Unassembled WGS sequence"/>
</dbReference>
<comment type="caution">
    <text evidence="3">The sequence shown here is derived from an EMBL/GenBank/DDBJ whole genome shotgun (WGS) entry which is preliminary data.</text>
</comment>
<feature type="transmembrane region" description="Helical" evidence="2">
    <location>
        <begin position="656"/>
        <end position="679"/>
    </location>
</feature>
<keyword evidence="4" id="KW-1185">Reference proteome</keyword>
<accession>A0AAV5A7S2</accession>
<evidence type="ECO:0000256" key="1">
    <source>
        <dbReference type="SAM" id="MobiDB-lite"/>
    </source>
</evidence>
<feature type="compositionally biased region" description="Low complexity" evidence="1">
    <location>
        <begin position="406"/>
        <end position="417"/>
    </location>
</feature>
<feature type="region of interest" description="Disordered" evidence="1">
    <location>
        <begin position="96"/>
        <end position="119"/>
    </location>
</feature>
<keyword evidence="2" id="KW-0472">Membrane</keyword>
<dbReference type="EMBL" id="BPWL01000003">
    <property type="protein sequence ID" value="GJJ08799.1"/>
    <property type="molecule type" value="Genomic_DNA"/>
</dbReference>
<organism evidence="3 4">
    <name type="scientific">Clathrus columnatus</name>
    <dbReference type="NCBI Taxonomy" id="1419009"/>
    <lineage>
        <taxon>Eukaryota</taxon>
        <taxon>Fungi</taxon>
        <taxon>Dikarya</taxon>
        <taxon>Basidiomycota</taxon>
        <taxon>Agaricomycotina</taxon>
        <taxon>Agaricomycetes</taxon>
        <taxon>Phallomycetidae</taxon>
        <taxon>Phallales</taxon>
        <taxon>Clathraceae</taxon>
        <taxon>Clathrus</taxon>
    </lineage>
</organism>
<gene>
    <name evidence="3" type="ORF">Clacol_003018</name>
</gene>
<dbReference type="SUPFAM" id="SSF143865">
    <property type="entry name" value="CorA soluble domain-like"/>
    <property type="match status" value="1"/>
</dbReference>
<dbReference type="Gene3D" id="1.20.58.340">
    <property type="entry name" value="Magnesium transport protein CorA, transmembrane region"/>
    <property type="match status" value="1"/>
</dbReference>